<feature type="transmembrane region" description="Helical" evidence="1">
    <location>
        <begin position="54"/>
        <end position="72"/>
    </location>
</feature>
<protein>
    <submittedName>
        <fullName evidence="2">Uncharacterized protein</fullName>
    </submittedName>
</protein>
<feature type="transmembrane region" description="Helical" evidence="1">
    <location>
        <begin position="79"/>
        <end position="99"/>
    </location>
</feature>
<evidence type="ECO:0000256" key="1">
    <source>
        <dbReference type="SAM" id="Phobius"/>
    </source>
</evidence>
<organism evidence="2 3">
    <name type="scientific">Sphingobacterium ginsenosidimutans</name>
    <dbReference type="NCBI Taxonomy" id="687845"/>
    <lineage>
        <taxon>Bacteria</taxon>
        <taxon>Pseudomonadati</taxon>
        <taxon>Bacteroidota</taxon>
        <taxon>Sphingobacteriia</taxon>
        <taxon>Sphingobacteriales</taxon>
        <taxon>Sphingobacteriaceae</taxon>
        <taxon>Sphingobacterium</taxon>
    </lineage>
</organism>
<gene>
    <name evidence="2" type="ORF">GCM10022218_02740</name>
</gene>
<keyword evidence="3" id="KW-1185">Reference proteome</keyword>
<dbReference type="RefSeq" id="WP_346083811.1">
    <property type="nucleotide sequence ID" value="NZ_BAAAZK010000002.1"/>
</dbReference>
<keyword evidence="1" id="KW-0472">Membrane</keyword>
<evidence type="ECO:0000313" key="3">
    <source>
        <dbReference type="Proteomes" id="UP001500167"/>
    </source>
</evidence>
<dbReference type="EMBL" id="BAAAZK010000002">
    <property type="protein sequence ID" value="GAA4168219.1"/>
    <property type="molecule type" value="Genomic_DNA"/>
</dbReference>
<keyword evidence="1" id="KW-0812">Transmembrane</keyword>
<name>A0ABP7ZQR8_9SPHI</name>
<proteinExistence type="predicted"/>
<evidence type="ECO:0000313" key="2">
    <source>
        <dbReference type="EMBL" id="GAA4168219.1"/>
    </source>
</evidence>
<comment type="caution">
    <text evidence="2">The sequence shown here is derived from an EMBL/GenBank/DDBJ whole genome shotgun (WGS) entry which is preliminary data.</text>
</comment>
<feature type="transmembrane region" description="Helical" evidence="1">
    <location>
        <begin position="7"/>
        <end position="27"/>
    </location>
</feature>
<sequence>MEINKKAIVGTYIVTYVCLIVLNFIAIEHQEIKGCFSQLLTDILGYKSDGFQTFRIYLFGNPWIVGLFFYVFKIKWIVYCFIVVNILLIVALLHCYIDLG</sequence>
<dbReference type="Proteomes" id="UP001500167">
    <property type="component" value="Unassembled WGS sequence"/>
</dbReference>
<reference evidence="3" key="1">
    <citation type="journal article" date="2019" name="Int. J. Syst. Evol. Microbiol.">
        <title>The Global Catalogue of Microorganisms (GCM) 10K type strain sequencing project: providing services to taxonomists for standard genome sequencing and annotation.</title>
        <authorList>
            <consortium name="The Broad Institute Genomics Platform"/>
            <consortium name="The Broad Institute Genome Sequencing Center for Infectious Disease"/>
            <person name="Wu L."/>
            <person name="Ma J."/>
        </authorList>
    </citation>
    <scope>NUCLEOTIDE SEQUENCE [LARGE SCALE GENOMIC DNA]</scope>
    <source>
        <strain evidence="3">JCM 16722</strain>
    </source>
</reference>
<accession>A0ABP7ZQR8</accession>
<keyword evidence="1" id="KW-1133">Transmembrane helix</keyword>